<dbReference type="AlphaFoldDB" id="A0A450XT51"/>
<gene>
    <name evidence="2" type="ORF">BECKMB1821G_GA0114241_11142</name>
</gene>
<protein>
    <submittedName>
        <fullName evidence="2">PD-(D/E)XK nuclease superfamily protein</fullName>
    </submittedName>
</protein>
<dbReference type="PANTHER" id="PTHR34825">
    <property type="entry name" value="CONSERVED PROTEIN, WITH A WEAK D-GALACTARATE DEHYDRATASE/ALTRONATE HYDROLASE DOMAIN"/>
    <property type="match status" value="1"/>
</dbReference>
<dbReference type="InterPro" id="IPR012547">
    <property type="entry name" value="PDDEXK_9"/>
</dbReference>
<evidence type="ECO:0000259" key="1">
    <source>
        <dbReference type="Pfam" id="PF09820"/>
    </source>
</evidence>
<organism evidence="2">
    <name type="scientific">Candidatus Kentrum sp. MB</name>
    <dbReference type="NCBI Taxonomy" id="2138164"/>
    <lineage>
        <taxon>Bacteria</taxon>
        <taxon>Pseudomonadati</taxon>
        <taxon>Pseudomonadota</taxon>
        <taxon>Gammaproteobacteria</taxon>
        <taxon>Candidatus Kentrum</taxon>
    </lineage>
</organism>
<evidence type="ECO:0000313" key="2">
    <source>
        <dbReference type="EMBL" id="VFK32484.1"/>
    </source>
</evidence>
<feature type="domain" description="AAA-ATPase-like" evidence="1">
    <location>
        <begin position="8"/>
        <end position="204"/>
    </location>
</feature>
<dbReference type="InterPro" id="IPR027417">
    <property type="entry name" value="P-loop_NTPase"/>
</dbReference>
<dbReference type="EMBL" id="CAADFO010000114">
    <property type="protein sequence ID" value="VFK32484.1"/>
    <property type="molecule type" value="Genomic_DNA"/>
</dbReference>
<reference evidence="2" key="1">
    <citation type="submission" date="2019-02" db="EMBL/GenBank/DDBJ databases">
        <authorList>
            <person name="Gruber-Vodicka R. H."/>
            <person name="Seah K. B. B."/>
        </authorList>
    </citation>
    <scope>NUCLEOTIDE SEQUENCE</scope>
    <source>
        <strain evidence="2">BECK_BZ197</strain>
    </source>
</reference>
<dbReference type="Pfam" id="PF08011">
    <property type="entry name" value="PDDEXK_9"/>
    <property type="match status" value="1"/>
</dbReference>
<sequence>MSKPRRLPIGIQDFARLRTSGCVYVDKTELICQLITEGVAWFLSRPRRFGKSLLVSTLAAIFQGRRELFEGLWIEGSDYDWPVYPVLHVDMSRVTFETPEQFQSDLVRQLGRLAREHELELEPFDRAAPMLDELIEQLANKKGEVVVLIDEYDKPILNHLTDAPKAIEIRDRLRDIYVILKAQNKNLRFVLLTGVSRFSKVSVFSDLNHLNDITYVREYDSLVGYTQGELESHFSDHLQAIAERQGIPTVQLLDQIRSWYNGYRFHPEAEAIYNPFSCLLYLSHKEFKPWWFDTGTPTFLIDLIRKSAFPVEELERNPIPESAFSNFELDRLEPLPLLQQTGYLTIADYDKTRDLYILDYPNREVRGAFLAQLLRLFSDGKSDNITGDLWRLQDALATSDLATFFEILTSLFAHIPYDIQVKQERYYQSLFYLIFRIMGLHIHTEVRTATGRIDATVEMESGVWIFEFKLDGSADEAIAQIRDKDYAAPYAASGKPVYLVGANFDSDKRNLGEWKMTPLTT</sequence>
<dbReference type="SUPFAM" id="SSF52540">
    <property type="entry name" value="P-loop containing nucleoside triphosphate hydrolases"/>
    <property type="match status" value="1"/>
</dbReference>
<name>A0A450XT51_9GAMM</name>
<proteinExistence type="predicted"/>
<accession>A0A450XT51</accession>
<dbReference type="Gene3D" id="3.40.50.300">
    <property type="entry name" value="P-loop containing nucleotide triphosphate hydrolases"/>
    <property type="match status" value="1"/>
</dbReference>
<dbReference type="PANTHER" id="PTHR34825:SF1">
    <property type="entry name" value="AAA-ATPASE-LIKE DOMAIN-CONTAINING PROTEIN"/>
    <property type="match status" value="1"/>
</dbReference>
<dbReference type="InterPro" id="IPR018631">
    <property type="entry name" value="AAA-ATPase-like_dom"/>
</dbReference>
<dbReference type="Pfam" id="PF09820">
    <property type="entry name" value="AAA-ATPase_like"/>
    <property type="match status" value="1"/>
</dbReference>